<evidence type="ECO:0000256" key="1">
    <source>
        <dbReference type="SAM" id="Phobius"/>
    </source>
</evidence>
<gene>
    <name evidence="2" type="ordered locus">MSWAN_0079</name>
</gene>
<feature type="transmembrane region" description="Helical" evidence="1">
    <location>
        <begin position="59"/>
        <end position="82"/>
    </location>
</feature>
<protein>
    <submittedName>
        <fullName evidence="2">Uncharacterized protein</fullName>
    </submittedName>
</protein>
<keyword evidence="1" id="KW-1133">Transmembrane helix</keyword>
<keyword evidence="1" id="KW-0472">Membrane</keyword>
<keyword evidence="3" id="KW-1185">Reference proteome</keyword>
<organism evidence="2 3">
    <name type="scientific">Methanobacterium paludis (strain DSM 25820 / JCM 18151 / SWAN1)</name>
    <dbReference type="NCBI Taxonomy" id="868131"/>
    <lineage>
        <taxon>Archaea</taxon>
        <taxon>Methanobacteriati</taxon>
        <taxon>Methanobacteriota</taxon>
        <taxon>Methanomada group</taxon>
        <taxon>Methanobacteria</taxon>
        <taxon>Methanobacteriales</taxon>
        <taxon>Methanobacteriaceae</taxon>
        <taxon>Methanobacterium</taxon>
    </lineage>
</organism>
<dbReference type="KEGG" id="mew:MSWAN_0079"/>
<evidence type="ECO:0000313" key="3">
    <source>
        <dbReference type="Proteomes" id="UP000009231"/>
    </source>
</evidence>
<reference evidence="2 3" key="1">
    <citation type="journal article" date="2014" name="Int. J. Syst. Evol. Microbiol.">
        <title>Methanobacterium paludis sp. nov. and a novel strain of Methanobacterium lacus isolated from northern peatlands.</title>
        <authorList>
            <person name="Cadillo-Quiroz H."/>
            <person name="Brauer S.L."/>
            <person name="Goodson N."/>
            <person name="Yavitt J.B."/>
            <person name="Zinder S.H."/>
        </authorList>
    </citation>
    <scope>NUCLEOTIDE SEQUENCE [LARGE SCALE GENOMIC DNA]</scope>
    <source>
        <strain evidence="3">DSM 25820 / JCM 18151 / SWAN1</strain>
    </source>
</reference>
<dbReference type="AlphaFoldDB" id="F6D7P7"/>
<sequence>MNRNNTKMQIVGILSATFFISRSFYFPSTGDPSYLIWGSVGIFILILFFLTNNKYSVKIFFTTSISVMIFSGLMIVYTYLLLPMYASGFVYYFSIGIFLMYTLLFALGCLHKWDPKFLFGESFE</sequence>
<proteinExistence type="predicted"/>
<dbReference type="Proteomes" id="UP000009231">
    <property type="component" value="Chromosome"/>
</dbReference>
<keyword evidence="1" id="KW-0812">Transmembrane</keyword>
<accession>F6D7P7</accession>
<feature type="transmembrane region" description="Helical" evidence="1">
    <location>
        <begin position="33"/>
        <end position="52"/>
    </location>
</feature>
<evidence type="ECO:0000313" key="2">
    <source>
        <dbReference type="EMBL" id="AEG17126.1"/>
    </source>
</evidence>
<name>F6D7P7_METPW</name>
<dbReference type="EMBL" id="CP002772">
    <property type="protein sequence ID" value="AEG17126.1"/>
    <property type="molecule type" value="Genomic_DNA"/>
</dbReference>
<dbReference type="HOGENOM" id="CLU_1998775_0_0_2"/>
<feature type="transmembrane region" description="Helical" evidence="1">
    <location>
        <begin position="88"/>
        <end position="110"/>
    </location>
</feature>